<accession>A0ABS5YJH1</accession>
<name>A0ABS5YJH1_9ACTN</name>
<evidence type="ECO:0000313" key="10">
    <source>
        <dbReference type="Proteomes" id="UP001519654"/>
    </source>
</evidence>
<protein>
    <submittedName>
        <fullName evidence="9">Sugar ABC transporter permease</fullName>
    </submittedName>
</protein>
<comment type="similarity">
    <text evidence="7">Belongs to the binding-protein-dependent transport system permease family.</text>
</comment>
<evidence type="ECO:0000259" key="8">
    <source>
        <dbReference type="PROSITE" id="PS50928"/>
    </source>
</evidence>
<gene>
    <name evidence="9" type="ORF">KOI35_08920</name>
</gene>
<feature type="domain" description="ABC transmembrane type-1" evidence="8">
    <location>
        <begin position="66"/>
        <end position="282"/>
    </location>
</feature>
<keyword evidence="2 7" id="KW-0813">Transport</keyword>
<feature type="transmembrane region" description="Helical" evidence="7">
    <location>
        <begin position="263"/>
        <end position="288"/>
    </location>
</feature>
<comment type="subcellular location">
    <subcellularLocation>
        <location evidence="1 7">Cell membrane</location>
        <topology evidence="1 7">Multi-pass membrane protein</topology>
    </subcellularLocation>
</comment>
<evidence type="ECO:0000256" key="6">
    <source>
        <dbReference type="ARBA" id="ARBA00023136"/>
    </source>
</evidence>
<feature type="transmembrane region" description="Helical" evidence="7">
    <location>
        <begin position="154"/>
        <end position="174"/>
    </location>
</feature>
<dbReference type="InterPro" id="IPR000515">
    <property type="entry name" value="MetI-like"/>
</dbReference>
<proteinExistence type="inferred from homology"/>
<evidence type="ECO:0000256" key="2">
    <source>
        <dbReference type="ARBA" id="ARBA00022448"/>
    </source>
</evidence>
<dbReference type="Pfam" id="PF00528">
    <property type="entry name" value="BPD_transp_1"/>
    <property type="match status" value="1"/>
</dbReference>
<dbReference type="SUPFAM" id="SSF161098">
    <property type="entry name" value="MetI-like"/>
    <property type="match status" value="1"/>
</dbReference>
<dbReference type="PANTHER" id="PTHR30193">
    <property type="entry name" value="ABC TRANSPORTER PERMEASE PROTEIN"/>
    <property type="match status" value="1"/>
</dbReference>
<dbReference type="InterPro" id="IPR051393">
    <property type="entry name" value="ABC_transporter_permease"/>
</dbReference>
<dbReference type="RefSeq" id="WP_215785613.1">
    <property type="nucleotide sequence ID" value="NZ_JAHKKG010000003.1"/>
</dbReference>
<feature type="transmembrane region" description="Helical" evidence="7">
    <location>
        <begin position="70"/>
        <end position="91"/>
    </location>
</feature>
<keyword evidence="5 7" id="KW-1133">Transmembrane helix</keyword>
<evidence type="ECO:0000256" key="4">
    <source>
        <dbReference type="ARBA" id="ARBA00022692"/>
    </source>
</evidence>
<dbReference type="CDD" id="cd06261">
    <property type="entry name" value="TM_PBP2"/>
    <property type="match status" value="1"/>
</dbReference>
<dbReference type="PROSITE" id="PS50928">
    <property type="entry name" value="ABC_TM1"/>
    <property type="match status" value="1"/>
</dbReference>
<evidence type="ECO:0000256" key="7">
    <source>
        <dbReference type="RuleBase" id="RU363032"/>
    </source>
</evidence>
<dbReference type="Gene3D" id="1.10.3720.10">
    <property type="entry name" value="MetI-like"/>
    <property type="match status" value="1"/>
</dbReference>
<feature type="transmembrane region" description="Helical" evidence="7">
    <location>
        <begin position="206"/>
        <end position="226"/>
    </location>
</feature>
<comment type="caution">
    <text evidence="9">The sequence shown here is derived from an EMBL/GenBank/DDBJ whole genome shotgun (WGS) entry which is preliminary data.</text>
</comment>
<evidence type="ECO:0000256" key="5">
    <source>
        <dbReference type="ARBA" id="ARBA00022989"/>
    </source>
</evidence>
<dbReference type="EMBL" id="JAHKKG010000003">
    <property type="protein sequence ID" value="MBU2663626.1"/>
    <property type="molecule type" value="Genomic_DNA"/>
</dbReference>
<keyword evidence="3" id="KW-1003">Cell membrane</keyword>
<sequence length="298" mass="33017">MFIRLRGTSYLWPFVLLFVIFGLFPLIYSGYVSLTSTNLYTPDQLTFVGGENYSKILQDDYFWNALRNTLTLGFLAIVPQLFIALGVANLLNYTLKLSTFWRVAIFLPYATSVAASTLIFAQLYSKQYGFVNNLLGHIGLPPVDWQAGHWSSQIAIASIVTWRWVGYNSLIYLASMQSISNDLYEAAEIDGASRWRQFLTITVPGIRPTILFTAVVSTIGAMQLFVEPLLYEGGNTGVQGGVSRQYQTLTLYLYQQGFSFSHLGYASAIAFSILALIVLALAIGFGLARASRTVRGAA</sequence>
<evidence type="ECO:0000313" key="9">
    <source>
        <dbReference type="EMBL" id="MBU2663626.1"/>
    </source>
</evidence>
<dbReference type="PANTHER" id="PTHR30193:SF37">
    <property type="entry name" value="INNER MEMBRANE ABC TRANSPORTER PERMEASE PROTEIN YCJO"/>
    <property type="match status" value="1"/>
</dbReference>
<organism evidence="9 10">
    <name type="scientific">Paractinoplanes bogorensis</name>
    <dbReference type="NCBI Taxonomy" id="1610840"/>
    <lineage>
        <taxon>Bacteria</taxon>
        <taxon>Bacillati</taxon>
        <taxon>Actinomycetota</taxon>
        <taxon>Actinomycetes</taxon>
        <taxon>Micromonosporales</taxon>
        <taxon>Micromonosporaceae</taxon>
        <taxon>Paractinoplanes</taxon>
    </lineage>
</organism>
<dbReference type="Proteomes" id="UP001519654">
    <property type="component" value="Unassembled WGS sequence"/>
</dbReference>
<feature type="transmembrane region" description="Helical" evidence="7">
    <location>
        <begin position="12"/>
        <end position="31"/>
    </location>
</feature>
<feature type="transmembrane region" description="Helical" evidence="7">
    <location>
        <begin position="103"/>
        <end position="124"/>
    </location>
</feature>
<evidence type="ECO:0000256" key="1">
    <source>
        <dbReference type="ARBA" id="ARBA00004651"/>
    </source>
</evidence>
<reference evidence="9 10" key="1">
    <citation type="submission" date="2021-06" db="EMBL/GenBank/DDBJ databases">
        <title>Actinoplanes lichenicola sp. nov., and Actinoplanes ovalisporus sp. nov., isolated from lichen in Thailand.</title>
        <authorList>
            <person name="Saeng-In P."/>
            <person name="Kanchanasin P."/>
            <person name="Yuki M."/>
            <person name="Kudo T."/>
            <person name="Ohkuma M."/>
            <person name="Phongsopitanun W."/>
            <person name="Tanasupawat S."/>
        </authorList>
    </citation>
    <scope>NUCLEOTIDE SEQUENCE [LARGE SCALE GENOMIC DNA]</scope>
    <source>
        <strain evidence="9 10">NBRC 110975</strain>
    </source>
</reference>
<evidence type="ECO:0000256" key="3">
    <source>
        <dbReference type="ARBA" id="ARBA00022475"/>
    </source>
</evidence>
<keyword evidence="10" id="KW-1185">Reference proteome</keyword>
<dbReference type="InterPro" id="IPR035906">
    <property type="entry name" value="MetI-like_sf"/>
</dbReference>
<keyword evidence="6 7" id="KW-0472">Membrane</keyword>
<keyword evidence="4 7" id="KW-0812">Transmembrane</keyword>